<dbReference type="AlphaFoldDB" id="A0A2I1KVN1"/>
<dbReference type="Proteomes" id="UP000234778">
    <property type="component" value="Unassembled WGS sequence"/>
</dbReference>
<protein>
    <submittedName>
        <fullName evidence="2">Putative methionine/alanine importer small subunit</fullName>
    </submittedName>
</protein>
<comment type="caution">
    <text evidence="2">The sequence shown here is derived from an EMBL/GenBank/DDBJ whole genome shotgun (WGS) entry which is preliminary data.</text>
</comment>
<reference evidence="2 3" key="1">
    <citation type="submission" date="2017-12" db="EMBL/GenBank/DDBJ databases">
        <title>Phylogenetic diversity of female urinary microbiome.</title>
        <authorList>
            <person name="Thomas-White K."/>
            <person name="Wolfe A.J."/>
        </authorList>
    </citation>
    <scope>NUCLEOTIDE SEQUENCE [LARGE SCALE GENOMIC DNA]</scope>
    <source>
        <strain evidence="2 3">UMB0319</strain>
    </source>
</reference>
<dbReference type="RefSeq" id="WP_006549499.1">
    <property type="nucleotide sequence ID" value="NZ_CP136961.1"/>
</dbReference>
<dbReference type="EMBL" id="PKHA01000001">
    <property type="protein sequence ID" value="PKY99684.1"/>
    <property type="molecule type" value="Genomic_DNA"/>
</dbReference>
<evidence type="ECO:0000256" key="1">
    <source>
        <dbReference type="SAM" id="Phobius"/>
    </source>
</evidence>
<dbReference type="NCBIfam" id="NF033493">
    <property type="entry name" value="MetS_like_NSS"/>
    <property type="match status" value="1"/>
</dbReference>
<organism evidence="2 3">
    <name type="scientific">Actinomyces urogenitalis</name>
    <dbReference type="NCBI Taxonomy" id="103621"/>
    <lineage>
        <taxon>Bacteria</taxon>
        <taxon>Bacillati</taxon>
        <taxon>Actinomycetota</taxon>
        <taxon>Actinomycetes</taxon>
        <taxon>Actinomycetales</taxon>
        <taxon>Actinomycetaceae</taxon>
        <taxon>Actinomyces</taxon>
    </lineage>
</organism>
<feature type="transmembrane region" description="Helical" evidence="1">
    <location>
        <begin position="6"/>
        <end position="29"/>
    </location>
</feature>
<dbReference type="GeneID" id="81707724"/>
<name>A0A2I1KVN1_9ACTO</name>
<keyword evidence="1" id="KW-0812">Transmembrane</keyword>
<sequence length="57" mass="6061">MHAPAIILMLIAIVVLWGGLAVSVTALLVRGQREEDEERAAAFARAHAHLCEGAPQS</sequence>
<proteinExistence type="predicted"/>
<dbReference type="Pfam" id="PF16951">
    <property type="entry name" value="MaAIMP_sms"/>
    <property type="match status" value="1"/>
</dbReference>
<keyword evidence="1" id="KW-0472">Membrane</keyword>
<evidence type="ECO:0000313" key="2">
    <source>
        <dbReference type="EMBL" id="PKY99684.1"/>
    </source>
</evidence>
<evidence type="ECO:0000313" key="3">
    <source>
        <dbReference type="Proteomes" id="UP000234778"/>
    </source>
</evidence>
<gene>
    <name evidence="2" type="ORF">CYJ26_02030</name>
</gene>
<dbReference type="InterPro" id="IPR031596">
    <property type="entry name" value="MaAIMP_sms"/>
</dbReference>
<accession>A0A2I1KVN1</accession>
<keyword evidence="1" id="KW-1133">Transmembrane helix</keyword>